<protein>
    <submittedName>
        <fullName evidence="2">Uncharacterized protein</fullName>
    </submittedName>
</protein>
<evidence type="ECO:0000313" key="3">
    <source>
        <dbReference type="Proteomes" id="UP000299102"/>
    </source>
</evidence>
<name>A0A4C1XMG7_EUMVA</name>
<reference evidence="2 3" key="1">
    <citation type="journal article" date="2019" name="Commun. Biol.">
        <title>The bagworm genome reveals a unique fibroin gene that provides high tensile strength.</title>
        <authorList>
            <person name="Kono N."/>
            <person name="Nakamura H."/>
            <person name="Ohtoshi R."/>
            <person name="Tomita M."/>
            <person name="Numata K."/>
            <person name="Arakawa K."/>
        </authorList>
    </citation>
    <scope>NUCLEOTIDE SEQUENCE [LARGE SCALE GENOMIC DNA]</scope>
</reference>
<dbReference type="AlphaFoldDB" id="A0A4C1XMG7"/>
<keyword evidence="3" id="KW-1185">Reference proteome</keyword>
<dbReference type="EMBL" id="BGZK01000894">
    <property type="protein sequence ID" value="GBP64320.1"/>
    <property type="molecule type" value="Genomic_DNA"/>
</dbReference>
<gene>
    <name evidence="2" type="ORF">EVAR_88273_1</name>
</gene>
<dbReference type="Proteomes" id="UP000299102">
    <property type="component" value="Unassembled WGS sequence"/>
</dbReference>
<proteinExistence type="predicted"/>
<evidence type="ECO:0000313" key="2">
    <source>
        <dbReference type="EMBL" id="GBP64320.1"/>
    </source>
</evidence>
<feature type="region of interest" description="Disordered" evidence="1">
    <location>
        <begin position="75"/>
        <end position="94"/>
    </location>
</feature>
<evidence type="ECO:0000256" key="1">
    <source>
        <dbReference type="SAM" id="MobiDB-lite"/>
    </source>
</evidence>
<comment type="caution">
    <text evidence="2">The sequence shown here is derived from an EMBL/GenBank/DDBJ whole genome shotgun (WGS) entry which is preliminary data.</text>
</comment>
<accession>A0A4C1XMG7</accession>
<organism evidence="2 3">
    <name type="scientific">Eumeta variegata</name>
    <name type="common">Bagworm moth</name>
    <name type="synonym">Eumeta japonica</name>
    <dbReference type="NCBI Taxonomy" id="151549"/>
    <lineage>
        <taxon>Eukaryota</taxon>
        <taxon>Metazoa</taxon>
        <taxon>Ecdysozoa</taxon>
        <taxon>Arthropoda</taxon>
        <taxon>Hexapoda</taxon>
        <taxon>Insecta</taxon>
        <taxon>Pterygota</taxon>
        <taxon>Neoptera</taxon>
        <taxon>Endopterygota</taxon>
        <taxon>Lepidoptera</taxon>
        <taxon>Glossata</taxon>
        <taxon>Ditrysia</taxon>
        <taxon>Tineoidea</taxon>
        <taxon>Psychidae</taxon>
        <taxon>Oiketicinae</taxon>
        <taxon>Eumeta</taxon>
    </lineage>
</organism>
<sequence>MYMSRVFWFAIDGAYYLINPIPEDGIFTRISLHKGERGVSRAPYTNGDATPDGRVGHVSRSLHSGVVMRPRVRKPLDTTSHGRRRRDRFRPFTATRYRNGRAEPVIDVRGERALGRRDRPRGGERSLCSPVSIYLKSRSAMRC</sequence>